<evidence type="ECO:0000313" key="7">
    <source>
        <dbReference type="EMBL" id="KAG1371454.1"/>
    </source>
</evidence>
<accession>A0A8K0IYR2</accession>
<keyword evidence="3" id="KW-0677">Repeat</keyword>
<comment type="function">
    <text evidence="1">Potential calcium sensor.</text>
</comment>
<name>A0A8K0IYR2_COCNU</name>
<evidence type="ECO:0000256" key="5">
    <source>
        <dbReference type="SAM" id="MobiDB-lite"/>
    </source>
</evidence>
<feature type="domain" description="EF-hand" evidence="6">
    <location>
        <begin position="154"/>
        <end position="189"/>
    </location>
</feature>
<dbReference type="SMART" id="SM00054">
    <property type="entry name" value="EFh"/>
    <property type="match status" value="3"/>
</dbReference>
<gene>
    <name evidence="7" type="ORF">COCNU_16G005480</name>
</gene>
<dbReference type="InterPro" id="IPR002048">
    <property type="entry name" value="EF_hand_dom"/>
</dbReference>
<dbReference type="FunFam" id="1.10.238.10:FF:000089">
    <property type="entry name" value="calmodulin-like protein 3"/>
    <property type="match status" value="1"/>
</dbReference>
<dbReference type="CDD" id="cd00051">
    <property type="entry name" value="EFh"/>
    <property type="match status" value="1"/>
</dbReference>
<dbReference type="Pfam" id="PF13405">
    <property type="entry name" value="EF-hand_6"/>
    <property type="match status" value="1"/>
</dbReference>
<evidence type="ECO:0000256" key="4">
    <source>
        <dbReference type="ARBA" id="ARBA00022837"/>
    </source>
</evidence>
<dbReference type="InterPro" id="IPR018247">
    <property type="entry name" value="EF_Hand_1_Ca_BS"/>
</dbReference>
<dbReference type="InterPro" id="IPR011992">
    <property type="entry name" value="EF-hand-dom_pair"/>
</dbReference>
<feature type="region of interest" description="Disordered" evidence="5">
    <location>
        <begin position="1"/>
        <end position="20"/>
    </location>
</feature>
<feature type="domain" description="EF-hand" evidence="6">
    <location>
        <begin position="116"/>
        <end position="151"/>
    </location>
</feature>
<proteinExistence type="predicted"/>
<evidence type="ECO:0000259" key="6">
    <source>
        <dbReference type="PROSITE" id="PS50222"/>
    </source>
</evidence>
<dbReference type="PANTHER" id="PTHR10891">
    <property type="entry name" value="EF-HAND CALCIUM-BINDING DOMAIN CONTAINING PROTEIN"/>
    <property type="match status" value="1"/>
</dbReference>
<dbReference type="Gene3D" id="1.10.238.10">
    <property type="entry name" value="EF-hand"/>
    <property type="match status" value="2"/>
</dbReference>
<organism evidence="7 8">
    <name type="scientific">Cocos nucifera</name>
    <name type="common">Coconut palm</name>
    <dbReference type="NCBI Taxonomy" id="13894"/>
    <lineage>
        <taxon>Eukaryota</taxon>
        <taxon>Viridiplantae</taxon>
        <taxon>Streptophyta</taxon>
        <taxon>Embryophyta</taxon>
        <taxon>Tracheophyta</taxon>
        <taxon>Spermatophyta</taxon>
        <taxon>Magnoliopsida</taxon>
        <taxon>Liliopsida</taxon>
        <taxon>Arecaceae</taxon>
        <taxon>Arecoideae</taxon>
        <taxon>Cocoseae</taxon>
        <taxon>Attaleinae</taxon>
        <taxon>Cocos</taxon>
    </lineage>
</organism>
<sequence>MEGGGGSPSRRLDLHRPSPSFRLRSPSLNTVRLRRVFDLFDRNGDGEITVDELALALDCLGLGADRDEIGCTVAAYISPGRAGLAFDDFEVLHRSLGDALFGAAAPGDEGPTVAEEEEQDMMEAFRVFDEDGDGFISAAELQVVLTKLGLPEARNMARVHEMICSVDQDRDGRVDFGEFKHMMQGISVPSA</sequence>
<protein>
    <submittedName>
        <fullName evidence="7">Calcium-binding protein CML42</fullName>
    </submittedName>
</protein>
<dbReference type="GO" id="GO:0005509">
    <property type="term" value="F:calcium ion binding"/>
    <property type="evidence" value="ECO:0007669"/>
    <property type="project" value="InterPro"/>
</dbReference>
<keyword evidence="2" id="KW-0479">Metal-binding</keyword>
<evidence type="ECO:0000256" key="1">
    <source>
        <dbReference type="ARBA" id="ARBA00003291"/>
    </source>
</evidence>
<keyword evidence="4" id="KW-0106">Calcium</keyword>
<dbReference type="EMBL" id="CM017887">
    <property type="protein sequence ID" value="KAG1371454.1"/>
    <property type="molecule type" value="Genomic_DNA"/>
</dbReference>
<dbReference type="PROSITE" id="PS00018">
    <property type="entry name" value="EF_HAND_1"/>
    <property type="match status" value="3"/>
</dbReference>
<evidence type="ECO:0000256" key="3">
    <source>
        <dbReference type="ARBA" id="ARBA00022737"/>
    </source>
</evidence>
<dbReference type="Proteomes" id="UP000797356">
    <property type="component" value="Chromosome 16"/>
</dbReference>
<feature type="domain" description="EF-hand" evidence="6">
    <location>
        <begin position="28"/>
        <end position="63"/>
    </location>
</feature>
<comment type="caution">
    <text evidence="7">The sequence shown here is derived from an EMBL/GenBank/DDBJ whole genome shotgun (WGS) entry which is preliminary data.</text>
</comment>
<dbReference type="AlphaFoldDB" id="A0A8K0IYR2"/>
<dbReference type="OrthoDB" id="26525at2759"/>
<dbReference type="PROSITE" id="PS50222">
    <property type="entry name" value="EF_HAND_2"/>
    <property type="match status" value="3"/>
</dbReference>
<evidence type="ECO:0000256" key="2">
    <source>
        <dbReference type="ARBA" id="ARBA00022723"/>
    </source>
</evidence>
<reference evidence="7" key="1">
    <citation type="journal article" date="2017" name="Gigascience">
        <title>The genome draft of coconut (Cocos nucifera).</title>
        <authorList>
            <person name="Xiao Y."/>
            <person name="Xu P."/>
            <person name="Fan H."/>
            <person name="Baudouin L."/>
            <person name="Xia W."/>
            <person name="Bocs S."/>
            <person name="Xu J."/>
            <person name="Li Q."/>
            <person name="Guo A."/>
            <person name="Zhou L."/>
            <person name="Li J."/>
            <person name="Wu Y."/>
            <person name="Ma Z."/>
            <person name="Armero A."/>
            <person name="Issali A.E."/>
            <person name="Liu N."/>
            <person name="Peng M."/>
            <person name="Yang Y."/>
        </authorList>
    </citation>
    <scope>NUCLEOTIDE SEQUENCE</scope>
    <source>
        <tissue evidence="7">Spear leaf of Hainan Tall coconut</tissue>
    </source>
</reference>
<dbReference type="InterPro" id="IPR039647">
    <property type="entry name" value="EF_hand_pair_protein_CML-like"/>
</dbReference>
<evidence type="ECO:0000313" key="8">
    <source>
        <dbReference type="Proteomes" id="UP000797356"/>
    </source>
</evidence>
<dbReference type="SUPFAM" id="SSF47473">
    <property type="entry name" value="EF-hand"/>
    <property type="match status" value="1"/>
</dbReference>
<dbReference type="Pfam" id="PF13499">
    <property type="entry name" value="EF-hand_7"/>
    <property type="match status" value="1"/>
</dbReference>
<reference evidence="7" key="2">
    <citation type="submission" date="2019-07" db="EMBL/GenBank/DDBJ databases">
        <authorList>
            <person name="Yang Y."/>
            <person name="Bocs S."/>
            <person name="Baudouin L."/>
        </authorList>
    </citation>
    <scope>NUCLEOTIDE SEQUENCE</scope>
    <source>
        <tissue evidence="7">Spear leaf of Hainan Tall coconut</tissue>
    </source>
</reference>
<keyword evidence="8" id="KW-1185">Reference proteome</keyword>